<organism evidence="1 2">
    <name type="scientific">Rossellomorea marisflavi</name>
    <dbReference type="NCBI Taxonomy" id="189381"/>
    <lineage>
        <taxon>Bacteria</taxon>
        <taxon>Bacillati</taxon>
        <taxon>Bacillota</taxon>
        <taxon>Bacilli</taxon>
        <taxon>Bacillales</taxon>
        <taxon>Bacillaceae</taxon>
        <taxon>Rossellomorea</taxon>
    </lineage>
</organism>
<dbReference type="EMBL" id="VTEQ01000001">
    <property type="protein sequence ID" value="TYS56354.1"/>
    <property type="molecule type" value="Genomic_DNA"/>
</dbReference>
<protein>
    <submittedName>
        <fullName evidence="1">Uncharacterized protein</fullName>
    </submittedName>
</protein>
<name>A0A5D4S2M1_9BACI</name>
<evidence type="ECO:0000313" key="2">
    <source>
        <dbReference type="Proteomes" id="UP000322997"/>
    </source>
</evidence>
<dbReference type="AlphaFoldDB" id="A0A5D4S2M1"/>
<proteinExistence type="predicted"/>
<dbReference type="RefSeq" id="WP_148984388.1">
    <property type="nucleotide sequence ID" value="NZ_JBNILK010000001.1"/>
</dbReference>
<evidence type="ECO:0000313" key="1">
    <source>
        <dbReference type="EMBL" id="TYS56354.1"/>
    </source>
</evidence>
<reference evidence="1 2" key="1">
    <citation type="submission" date="2019-08" db="EMBL/GenBank/DDBJ databases">
        <title>Bacillus genomes from the desert of Cuatro Cienegas, Coahuila.</title>
        <authorList>
            <person name="Olmedo-Alvarez G."/>
        </authorList>
    </citation>
    <scope>NUCLEOTIDE SEQUENCE [LARGE SCALE GENOMIC DNA]</scope>
    <source>
        <strain evidence="1 2">CH108_3D</strain>
    </source>
</reference>
<dbReference type="Proteomes" id="UP000322997">
    <property type="component" value="Unassembled WGS sequence"/>
</dbReference>
<gene>
    <name evidence="1" type="ORF">FZC83_01930</name>
</gene>
<accession>A0A5D4S2M1</accession>
<sequence length="85" mass="9750">MREEQKQTLLSLLDQAESLREVKDVFRIYLSNIKTEEDLTREVVKEIKLINARKGGIWTGVPRTHKASAGEVERVIPTDETNLNT</sequence>
<comment type="caution">
    <text evidence="1">The sequence shown here is derived from an EMBL/GenBank/DDBJ whole genome shotgun (WGS) entry which is preliminary data.</text>
</comment>